<dbReference type="InterPro" id="IPR036226">
    <property type="entry name" value="LipOase_C_sf"/>
</dbReference>
<reference evidence="6 7" key="1">
    <citation type="journal article" date="2009" name="Nat. Genet.">
        <title>The genome of the cucumber, Cucumis sativus L.</title>
        <authorList>
            <person name="Huang S."/>
            <person name="Li R."/>
            <person name="Zhang Z."/>
            <person name="Li L."/>
            <person name="Gu X."/>
            <person name="Fan W."/>
            <person name="Lucas W.J."/>
            <person name="Wang X."/>
            <person name="Xie B."/>
            <person name="Ni P."/>
            <person name="Ren Y."/>
            <person name="Zhu H."/>
            <person name="Li J."/>
            <person name="Lin K."/>
            <person name="Jin W."/>
            <person name="Fei Z."/>
            <person name="Li G."/>
            <person name="Staub J."/>
            <person name="Kilian A."/>
            <person name="van der Vossen E.A."/>
            <person name="Wu Y."/>
            <person name="Guo J."/>
            <person name="He J."/>
            <person name="Jia Z."/>
            <person name="Ren Y."/>
            <person name="Tian G."/>
            <person name="Lu Y."/>
            <person name="Ruan J."/>
            <person name="Qian W."/>
            <person name="Wang M."/>
            <person name="Huang Q."/>
            <person name="Li B."/>
            <person name="Xuan Z."/>
            <person name="Cao J."/>
            <person name="Asan"/>
            <person name="Wu Z."/>
            <person name="Zhang J."/>
            <person name="Cai Q."/>
            <person name="Bai Y."/>
            <person name="Zhao B."/>
            <person name="Han Y."/>
            <person name="Li Y."/>
            <person name="Li X."/>
            <person name="Wang S."/>
            <person name="Shi Q."/>
            <person name="Liu S."/>
            <person name="Cho W.K."/>
            <person name="Kim J.Y."/>
            <person name="Xu Y."/>
            <person name="Heller-Uszynska K."/>
            <person name="Miao H."/>
            <person name="Cheng Z."/>
            <person name="Zhang S."/>
            <person name="Wu J."/>
            <person name="Yang Y."/>
            <person name="Kang H."/>
            <person name="Li M."/>
            <person name="Liang H."/>
            <person name="Ren X."/>
            <person name="Shi Z."/>
            <person name="Wen M."/>
            <person name="Jian M."/>
            <person name="Yang H."/>
            <person name="Zhang G."/>
            <person name="Yang Z."/>
            <person name="Chen R."/>
            <person name="Liu S."/>
            <person name="Li J."/>
            <person name="Ma L."/>
            <person name="Liu H."/>
            <person name="Zhou Y."/>
            <person name="Zhao J."/>
            <person name="Fang X."/>
            <person name="Li G."/>
            <person name="Fang L."/>
            <person name="Li Y."/>
            <person name="Liu D."/>
            <person name="Zheng H."/>
            <person name="Zhang Y."/>
            <person name="Qin N."/>
            <person name="Li Z."/>
            <person name="Yang G."/>
            <person name="Yang S."/>
            <person name="Bolund L."/>
            <person name="Kristiansen K."/>
            <person name="Zheng H."/>
            <person name="Li S."/>
            <person name="Zhang X."/>
            <person name="Yang H."/>
            <person name="Wang J."/>
            <person name="Sun R."/>
            <person name="Zhang B."/>
            <person name="Jiang S."/>
            <person name="Wang J."/>
            <person name="Du Y."/>
            <person name="Li S."/>
        </authorList>
    </citation>
    <scope>NUCLEOTIDE SEQUENCE [LARGE SCALE GENOMIC DNA]</scope>
    <source>
        <strain evidence="7">cv. 9930</strain>
    </source>
</reference>
<keyword evidence="2" id="KW-0223">Dioxygenase</keyword>
<reference evidence="6 7" key="2">
    <citation type="journal article" date="2009" name="PLoS ONE">
        <title>An integrated genetic and cytogenetic map of the cucumber genome.</title>
        <authorList>
            <person name="Ren Y."/>
            <person name="Zhang Z."/>
            <person name="Liu J."/>
            <person name="Staub J.E."/>
            <person name="Han Y."/>
            <person name="Cheng Z."/>
            <person name="Li X."/>
            <person name="Lu J."/>
            <person name="Miao H."/>
            <person name="Kang H."/>
            <person name="Xie B."/>
            <person name="Gu X."/>
            <person name="Wang X."/>
            <person name="Du Y."/>
            <person name="Jin W."/>
            <person name="Huang S."/>
        </authorList>
    </citation>
    <scope>NUCLEOTIDE SEQUENCE [LARGE SCALE GENOMIC DNA]</scope>
    <source>
        <strain evidence="7">cv. 9930</strain>
    </source>
</reference>
<feature type="domain" description="Lipoxygenase" evidence="5">
    <location>
        <begin position="1"/>
        <end position="75"/>
    </location>
</feature>
<evidence type="ECO:0000256" key="4">
    <source>
        <dbReference type="SAM" id="Coils"/>
    </source>
</evidence>
<accession>A0A0A0KWY1</accession>
<protein>
    <recommendedName>
        <fullName evidence="5">Lipoxygenase domain-containing protein</fullName>
    </recommendedName>
</protein>
<dbReference type="GO" id="GO:0034440">
    <property type="term" value="P:lipid oxidation"/>
    <property type="evidence" value="ECO:0007669"/>
    <property type="project" value="InterPro"/>
</dbReference>
<evidence type="ECO:0000313" key="6">
    <source>
        <dbReference type="EMBL" id="KGN54130.1"/>
    </source>
</evidence>
<evidence type="ECO:0000259" key="5">
    <source>
        <dbReference type="PROSITE" id="PS51393"/>
    </source>
</evidence>
<dbReference type="AlphaFoldDB" id="A0A0A0KWY1"/>
<dbReference type="Gene3D" id="1.20.245.10">
    <property type="entry name" value="Lipoxygenase-1, Domain 5"/>
    <property type="match status" value="1"/>
</dbReference>
<evidence type="ECO:0000256" key="1">
    <source>
        <dbReference type="ARBA" id="ARBA00022723"/>
    </source>
</evidence>
<evidence type="ECO:0000256" key="3">
    <source>
        <dbReference type="ARBA" id="ARBA00023002"/>
    </source>
</evidence>
<dbReference type="Pfam" id="PF00305">
    <property type="entry name" value="Lipoxygenase"/>
    <property type="match status" value="1"/>
</dbReference>
<feature type="coiled-coil region" evidence="4">
    <location>
        <begin position="19"/>
        <end position="46"/>
    </location>
</feature>
<dbReference type="SUPFAM" id="SSF48484">
    <property type="entry name" value="Lipoxigenase"/>
    <property type="match status" value="1"/>
</dbReference>
<evidence type="ECO:0000313" key="7">
    <source>
        <dbReference type="Proteomes" id="UP000029981"/>
    </source>
</evidence>
<organism evidence="6 7">
    <name type="scientific">Cucumis sativus</name>
    <name type="common">Cucumber</name>
    <dbReference type="NCBI Taxonomy" id="3659"/>
    <lineage>
        <taxon>Eukaryota</taxon>
        <taxon>Viridiplantae</taxon>
        <taxon>Streptophyta</taxon>
        <taxon>Embryophyta</taxon>
        <taxon>Tracheophyta</taxon>
        <taxon>Spermatophyta</taxon>
        <taxon>Magnoliopsida</taxon>
        <taxon>eudicotyledons</taxon>
        <taxon>Gunneridae</taxon>
        <taxon>Pentapetalae</taxon>
        <taxon>rosids</taxon>
        <taxon>fabids</taxon>
        <taxon>Cucurbitales</taxon>
        <taxon>Cucurbitaceae</taxon>
        <taxon>Benincaseae</taxon>
        <taxon>Cucumis</taxon>
    </lineage>
</organism>
<gene>
    <name evidence="6" type="ORF">Csa_4G287030</name>
</gene>
<keyword evidence="4" id="KW-0175">Coiled coil</keyword>
<keyword evidence="7" id="KW-1185">Reference proteome</keyword>
<keyword evidence="3" id="KW-0560">Oxidoreductase</keyword>
<dbReference type="GO" id="GO:0016702">
    <property type="term" value="F:oxidoreductase activity, acting on single donors with incorporation of molecular oxygen, incorporation of two atoms of oxygen"/>
    <property type="evidence" value="ECO:0007669"/>
    <property type="project" value="InterPro"/>
</dbReference>
<dbReference type="InterPro" id="IPR013819">
    <property type="entry name" value="LipOase_C"/>
</dbReference>
<dbReference type="PROSITE" id="PS51393">
    <property type="entry name" value="LIPOXYGENASE_3"/>
    <property type="match status" value="1"/>
</dbReference>
<dbReference type="EMBL" id="CM002925">
    <property type="protein sequence ID" value="KGN54130.1"/>
    <property type="molecule type" value="Genomic_DNA"/>
</dbReference>
<sequence length="75" mass="8355">MAETKKDAECHEPCISKAFERFKAKLTDLEKRINELNENKDLKNRCGAGIIPYEAMKPRSKPGITGSGVPYSVSI</sequence>
<dbReference type="STRING" id="3659.A0A0A0KWY1"/>
<evidence type="ECO:0000256" key="2">
    <source>
        <dbReference type="ARBA" id="ARBA00022964"/>
    </source>
</evidence>
<reference evidence="6 7" key="4">
    <citation type="journal article" date="2011" name="BMC Genomics">
        <title>RNA-Seq improves annotation of protein-coding genes in the cucumber genome.</title>
        <authorList>
            <person name="Li Z."/>
            <person name="Zhang Z."/>
            <person name="Yan P."/>
            <person name="Huang S."/>
            <person name="Fei Z."/>
            <person name="Lin K."/>
        </authorList>
    </citation>
    <scope>NUCLEOTIDE SEQUENCE [LARGE SCALE GENOMIC DNA]</scope>
    <source>
        <strain evidence="7">cv. 9930</strain>
    </source>
</reference>
<name>A0A0A0KWY1_CUCSA</name>
<dbReference type="Gramene" id="KGN54130">
    <property type="protein sequence ID" value="KGN54130"/>
    <property type="gene ID" value="Csa_4G287030"/>
</dbReference>
<reference evidence="6 7" key="3">
    <citation type="journal article" date="2010" name="BMC Genomics">
        <title>Transcriptome sequencing and comparative analysis of cucumber flowers with different sex types.</title>
        <authorList>
            <person name="Guo S."/>
            <person name="Zheng Y."/>
            <person name="Joung J.G."/>
            <person name="Liu S."/>
            <person name="Zhang Z."/>
            <person name="Crasta O.R."/>
            <person name="Sobral B.W."/>
            <person name="Xu Y."/>
            <person name="Huang S."/>
            <person name="Fei Z."/>
        </authorList>
    </citation>
    <scope>NUCLEOTIDE SEQUENCE [LARGE SCALE GENOMIC DNA]</scope>
    <source>
        <strain evidence="7">cv. 9930</strain>
    </source>
</reference>
<dbReference type="GO" id="GO:0046872">
    <property type="term" value="F:metal ion binding"/>
    <property type="evidence" value="ECO:0007669"/>
    <property type="project" value="UniProtKB-KW"/>
</dbReference>
<proteinExistence type="predicted"/>
<dbReference type="PANTHER" id="PTHR11771">
    <property type="entry name" value="LIPOXYGENASE"/>
    <property type="match status" value="1"/>
</dbReference>
<dbReference type="InterPro" id="IPR000907">
    <property type="entry name" value="LipOase"/>
</dbReference>
<dbReference type="Proteomes" id="UP000029981">
    <property type="component" value="Chromosome 4"/>
</dbReference>
<keyword evidence="1" id="KW-0479">Metal-binding</keyword>